<dbReference type="InterPro" id="IPR007138">
    <property type="entry name" value="ABM_dom"/>
</dbReference>
<dbReference type="InterPro" id="IPR050404">
    <property type="entry name" value="Heme-degrading_MO"/>
</dbReference>
<proteinExistence type="predicted"/>
<evidence type="ECO:0000313" key="3">
    <source>
        <dbReference type="Proteomes" id="UP000321491"/>
    </source>
</evidence>
<dbReference type="Gene3D" id="3.30.70.100">
    <property type="match status" value="1"/>
</dbReference>
<evidence type="ECO:0000313" key="2">
    <source>
        <dbReference type="EMBL" id="GEN30715.1"/>
    </source>
</evidence>
<dbReference type="GO" id="GO:0016301">
    <property type="term" value="F:kinase activity"/>
    <property type="evidence" value="ECO:0007669"/>
    <property type="project" value="UniProtKB-KW"/>
</dbReference>
<dbReference type="Proteomes" id="UP000321491">
    <property type="component" value="Unassembled WGS sequence"/>
</dbReference>
<accession>A0A511UVR3</accession>
<dbReference type="PROSITE" id="PS51725">
    <property type="entry name" value="ABM"/>
    <property type="match status" value="1"/>
</dbReference>
<dbReference type="AlphaFoldDB" id="A0A511UVR3"/>
<feature type="domain" description="ABM" evidence="1">
    <location>
        <begin position="68"/>
        <end position="162"/>
    </location>
</feature>
<dbReference type="RefSeq" id="WP_146936230.1">
    <property type="nucleotide sequence ID" value="NZ_BJXW01000009.1"/>
</dbReference>
<name>A0A511UVR3_9BACI</name>
<comment type="caution">
    <text evidence="2">The sequence shown here is derived from an EMBL/GenBank/DDBJ whole genome shotgun (WGS) entry which is preliminary data.</text>
</comment>
<keyword evidence="3" id="KW-1185">Reference proteome</keyword>
<dbReference type="PANTHER" id="PTHR34474:SF2">
    <property type="entry name" value="SIGNAL TRANSDUCTION PROTEIN TRAP"/>
    <property type="match status" value="1"/>
</dbReference>
<reference evidence="2 3" key="1">
    <citation type="submission" date="2019-07" db="EMBL/GenBank/DDBJ databases">
        <title>Whole genome shotgun sequence of Cerasibacillus quisquiliarum NBRC 102429.</title>
        <authorList>
            <person name="Hosoyama A."/>
            <person name="Uohara A."/>
            <person name="Ohji S."/>
            <person name="Ichikawa N."/>
        </authorList>
    </citation>
    <scope>NUCLEOTIDE SEQUENCE [LARGE SCALE GENOMIC DNA]</scope>
    <source>
        <strain evidence="2 3">NBRC 102429</strain>
    </source>
</reference>
<keyword evidence="2" id="KW-0418">Kinase</keyword>
<dbReference type="SUPFAM" id="SSF54909">
    <property type="entry name" value="Dimeric alpha+beta barrel"/>
    <property type="match status" value="1"/>
</dbReference>
<dbReference type="Pfam" id="PF03992">
    <property type="entry name" value="ABM"/>
    <property type="match status" value="1"/>
</dbReference>
<evidence type="ECO:0000259" key="1">
    <source>
        <dbReference type="PROSITE" id="PS51725"/>
    </source>
</evidence>
<keyword evidence="2" id="KW-0808">Transferase</keyword>
<dbReference type="InterPro" id="IPR011008">
    <property type="entry name" value="Dimeric_a/b-barrel"/>
</dbReference>
<dbReference type="OrthoDB" id="2352283at2"/>
<protein>
    <submittedName>
        <fullName evidence="2">Histidine kinase</fullName>
    </submittedName>
</protein>
<organism evidence="2 3">
    <name type="scientific">Cerasibacillus quisquiliarum</name>
    <dbReference type="NCBI Taxonomy" id="227865"/>
    <lineage>
        <taxon>Bacteria</taxon>
        <taxon>Bacillati</taxon>
        <taxon>Bacillota</taxon>
        <taxon>Bacilli</taxon>
        <taxon>Bacillales</taxon>
        <taxon>Bacillaceae</taxon>
        <taxon>Cerasibacillus</taxon>
    </lineage>
</organism>
<sequence>MVKTKAFMTNGTYAFLKKLEQKHDHLSFYFMKNHDTLAYYEGIGKSVFTAGRVYDILLSKGLIEKQGFVAMNHIPVTTDGRPVFEERFKQRQHAVETMPGFQAFRLLKPKKGLAYIVLTQWKREAYFNEWRESKAFEKAHNKQSVKQPAYFADRPFLKTYTMIKEE</sequence>
<gene>
    <name evidence="2" type="ORF">CQU01_09530</name>
</gene>
<dbReference type="EMBL" id="BJXW01000009">
    <property type="protein sequence ID" value="GEN30715.1"/>
    <property type="molecule type" value="Genomic_DNA"/>
</dbReference>
<dbReference type="PANTHER" id="PTHR34474">
    <property type="entry name" value="SIGNAL TRANSDUCTION PROTEIN TRAP"/>
    <property type="match status" value="1"/>
</dbReference>